<name>A0ABW5KWM3_9FLAO</name>
<reference evidence="2" key="1">
    <citation type="journal article" date="2019" name="Int. J. Syst. Evol. Microbiol.">
        <title>The Global Catalogue of Microorganisms (GCM) 10K type strain sequencing project: providing services to taxonomists for standard genome sequencing and annotation.</title>
        <authorList>
            <consortium name="The Broad Institute Genomics Platform"/>
            <consortium name="The Broad Institute Genome Sequencing Center for Infectious Disease"/>
            <person name="Wu L."/>
            <person name="Ma J."/>
        </authorList>
    </citation>
    <scope>NUCLEOTIDE SEQUENCE [LARGE SCALE GENOMIC DNA]</scope>
    <source>
        <strain evidence="2">KCTC 42587</strain>
    </source>
</reference>
<proteinExistence type="predicted"/>
<dbReference type="EMBL" id="JBHULS010000004">
    <property type="protein sequence ID" value="MFD2552325.1"/>
    <property type="molecule type" value="Genomic_DNA"/>
</dbReference>
<comment type="caution">
    <text evidence="1">The sequence shown here is derived from an EMBL/GenBank/DDBJ whole genome shotgun (WGS) entry which is preliminary data.</text>
</comment>
<accession>A0ABW5KWM3</accession>
<organism evidence="1 2">
    <name type="scientific">Bizionia sediminis</name>
    <dbReference type="NCBI Taxonomy" id="1737064"/>
    <lineage>
        <taxon>Bacteria</taxon>
        <taxon>Pseudomonadati</taxon>
        <taxon>Bacteroidota</taxon>
        <taxon>Flavobacteriia</taxon>
        <taxon>Flavobacteriales</taxon>
        <taxon>Flavobacteriaceae</taxon>
        <taxon>Bizionia</taxon>
    </lineage>
</organism>
<dbReference type="Proteomes" id="UP001597472">
    <property type="component" value="Unassembled WGS sequence"/>
</dbReference>
<sequence>MKFEESIYFNKKAHYKVDFPFGRYYLFENYFIAELARGIHFDWKKIKEVSNFLVAFYGKQKKIGHITNRVNHYSINPNHWQRFNQEFGFIVASAIVVYNHMGFMNATLEKQFSQNAIKRCASLHEAIYWMERLKEFKM</sequence>
<protein>
    <recommendedName>
        <fullName evidence="3">STAS/SEC14 domain-containing protein</fullName>
    </recommendedName>
</protein>
<evidence type="ECO:0000313" key="2">
    <source>
        <dbReference type="Proteomes" id="UP001597472"/>
    </source>
</evidence>
<dbReference type="RefSeq" id="WP_376894316.1">
    <property type="nucleotide sequence ID" value="NZ_JBHULS010000004.1"/>
</dbReference>
<evidence type="ECO:0000313" key="1">
    <source>
        <dbReference type="EMBL" id="MFD2552325.1"/>
    </source>
</evidence>
<keyword evidence="2" id="KW-1185">Reference proteome</keyword>
<gene>
    <name evidence="1" type="ORF">ACFSQP_10900</name>
</gene>
<evidence type="ECO:0008006" key="3">
    <source>
        <dbReference type="Google" id="ProtNLM"/>
    </source>
</evidence>